<accession>A0AAW2Z376</accession>
<dbReference type="EMBL" id="JAOPGA020001030">
    <property type="protein sequence ID" value="KAL0484247.1"/>
    <property type="molecule type" value="Genomic_DNA"/>
</dbReference>
<gene>
    <name evidence="1" type="ORF">AKO1_000566</name>
</gene>
<proteinExistence type="predicted"/>
<evidence type="ECO:0000313" key="2">
    <source>
        <dbReference type="Proteomes" id="UP001431209"/>
    </source>
</evidence>
<keyword evidence="2" id="KW-1185">Reference proteome</keyword>
<dbReference type="AlphaFoldDB" id="A0AAW2Z376"/>
<sequence length="366" mass="41817">MIPKGVRMVRRRECVCELCQEGKALQDEVALWTSDCHLNCPENCTGGPGCIASENDIDYVTTLENRAKFCTNHYNSKKHQETYQAECFDKLEPGRLVVVQDFSFLLCGDRRDQNQAGWFSKSTFGWLIIVLCSKDKIGGKLKPKSTQDSKFVQTCWDKLLNEQDILKGLNCLQIFSDGTSKHFKCINTITYYSFLKELYPNIHMEYNFTVTGHGKGLSDMKASQGKGYTKRDLMKEDDYLTSLAKVPDMFTSIVTSDIQNHRDTVRGKTIKGIRSIHQIVFKVKNNSSLQDKDGKEEGIQFSAENMNYKELLSLFEDVDDEDDEFIPPNAEEDMDPDVDSSILMMTIPRYDDLENHEDGDFILNSD</sequence>
<comment type="caution">
    <text evidence="1">The sequence shown here is derived from an EMBL/GenBank/DDBJ whole genome shotgun (WGS) entry which is preliminary data.</text>
</comment>
<name>A0AAW2Z376_9EUKA</name>
<organism evidence="1 2">
    <name type="scientific">Acrasis kona</name>
    <dbReference type="NCBI Taxonomy" id="1008807"/>
    <lineage>
        <taxon>Eukaryota</taxon>
        <taxon>Discoba</taxon>
        <taxon>Heterolobosea</taxon>
        <taxon>Tetramitia</taxon>
        <taxon>Eutetramitia</taxon>
        <taxon>Acrasidae</taxon>
        <taxon>Acrasis</taxon>
    </lineage>
</organism>
<reference evidence="1 2" key="1">
    <citation type="submission" date="2024-03" db="EMBL/GenBank/DDBJ databases">
        <title>The Acrasis kona genome and developmental transcriptomes reveal deep origins of eukaryotic multicellular pathways.</title>
        <authorList>
            <person name="Sheikh S."/>
            <person name="Fu C.-J."/>
            <person name="Brown M.W."/>
            <person name="Baldauf S.L."/>
        </authorList>
    </citation>
    <scope>NUCLEOTIDE SEQUENCE [LARGE SCALE GENOMIC DNA]</scope>
    <source>
        <strain evidence="1 2">ATCC MYA-3509</strain>
    </source>
</reference>
<evidence type="ECO:0000313" key="1">
    <source>
        <dbReference type="EMBL" id="KAL0484247.1"/>
    </source>
</evidence>
<protein>
    <submittedName>
        <fullName evidence="1">Uncharacterized protein</fullName>
    </submittedName>
</protein>
<dbReference type="Proteomes" id="UP001431209">
    <property type="component" value="Unassembled WGS sequence"/>
</dbReference>